<dbReference type="RefSeq" id="WP_152131637.1">
    <property type="nucleotide sequence ID" value="NZ_WELG01000002.1"/>
</dbReference>
<evidence type="ECO:0000256" key="1">
    <source>
        <dbReference type="SAM" id="Coils"/>
    </source>
</evidence>
<proteinExistence type="predicted"/>
<dbReference type="Proteomes" id="UP000429785">
    <property type="component" value="Unassembled WGS sequence"/>
</dbReference>
<dbReference type="AlphaFoldDB" id="A0A6I1DW69"/>
<name>A0A6I1DW69_9FLAO</name>
<dbReference type="EMBL" id="WELG01000002">
    <property type="protein sequence ID" value="KAB7528224.1"/>
    <property type="molecule type" value="Genomic_DNA"/>
</dbReference>
<gene>
    <name evidence="2" type="ORF">F8C76_10150</name>
</gene>
<evidence type="ECO:0000313" key="3">
    <source>
        <dbReference type="Proteomes" id="UP000429785"/>
    </source>
</evidence>
<accession>A0A6I1DW69</accession>
<protein>
    <submittedName>
        <fullName evidence="2">Uncharacterized protein</fullName>
    </submittedName>
</protein>
<feature type="coiled-coil region" evidence="1">
    <location>
        <begin position="129"/>
        <end position="180"/>
    </location>
</feature>
<keyword evidence="1" id="KW-0175">Coiled coil</keyword>
<sequence length="305" mass="36749">MEEIQKLLKEFVERYPFNWFKINEFIKDFVKNESKDPFEFKSKYLKPHLYLTTDGKINYIPRENANSNQKEKSSEIFDLQLFDCEQLAVDFDKENFEIDEWAQKRLDYDINIVREFLFRCTVFKGHYFLERFHEEIDELEKNMALISEQFILNWLHKEIMNELKENLRYLKETIREDFEKVYSINTTKAKSTSKSELRNWCQIAKLMANGTIIIDKNGRYYFKGNLIKVEKVMSELVAEELNHEIKPQTIKPYLSRTKTESDDDKNIFREFRINELIIIATEAQNKGVLSDFYKTRLENLKQSII</sequence>
<comment type="caution">
    <text evidence="2">The sequence shown here is derived from an EMBL/GenBank/DDBJ whole genome shotgun (WGS) entry which is preliminary data.</text>
</comment>
<reference evidence="2 3" key="1">
    <citation type="submission" date="2019-10" db="EMBL/GenBank/DDBJ databases">
        <title>Muricauda olearia CL-SS4 JCM15563 genome.</title>
        <authorList>
            <person name="Liu L."/>
        </authorList>
    </citation>
    <scope>NUCLEOTIDE SEQUENCE [LARGE SCALE GENOMIC DNA]</scope>
    <source>
        <strain evidence="2 3">CL-SS4</strain>
    </source>
</reference>
<evidence type="ECO:0000313" key="2">
    <source>
        <dbReference type="EMBL" id="KAB7528224.1"/>
    </source>
</evidence>
<organism evidence="2 3">
    <name type="scientific">Flagellimonas olearia</name>
    <dbReference type="NCBI Taxonomy" id="552546"/>
    <lineage>
        <taxon>Bacteria</taxon>
        <taxon>Pseudomonadati</taxon>
        <taxon>Bacteroidota</taxon>
        <taxon>Flavobacteriia</taxon>
        <taxon>Flavobacteriales</taxon>
        <taxon>Flavobacteriaceae</taxon>
        <taxon>Flagellimonas</taxon>
    </lineage>
</organism>